<dbReference type="InterPro" id="IPR003825">
    <property type="entry name" value="Colicin-V_CvpA"/>
</dbReference>
<accession>A0A4S5BGT8</accession>
<dbReference type="Proteomes" id="UP000306236">
    <property type="component" value="Unassembled WGS sequence"/>
</dbReference>
<dbReference type="Pfam" id="PF02674">
    <property type="entry name" value="Colicin_V"/>
    <property type="match status" value="1"/>
</dbReference>
<dbReference type="PANTHER" id="PTHR37306:SF1">
    <property type="entry name" value="COLICIN V PRODUCTION PROTEIN"/>
    <property type="match status" value="1"/>
</dbReference>
<dbReference type="GO" id="GO:0009403">
    <property type="term" value="P:toxin biosynthetic process"/>
    <property type="evidence" value="ECO:0007669"/>
    <property type="project" value="InterPro"/>
</dbReference>
<feature type="transmembrane region" description="Helical" evidence="5">
    <location>
        <begin position="66"/>
        <end position="86"/>
    </location>
</feature>
<evidence type="ECO:0000256" key="5">
    <source>
        <dbReference type="SAM" id="Phobius"/>
    </source>
</evidence>
<proteinExistence type="predicted"/>
<protein>
    <submittedName>
        <fullName evidence="6">CvpA family protein</fullName>
    </submittedName>
</protein>
<keyword evidence="7" id="KW-1185">Reference proteome</keyword>
<evidence type="ECO:0000313" key="6">
    <source>
        <dbReference type="EMBL" id="THJ31480.1"/>
    </source>
</evidence>
<keyword evidence="4 5" id="KW-0472">Membrane</keyword>
<evidence type="ECO:0000256" key="1">
    <source>
        <dbReference type="ARBA" id="ARBA00004141"/>
    </source>
</evidence>
<comment type="subcellular location">
    <subcellularLocation>
        <location evidence="1">Membrane</location>
        <topology evidence="1">Multi-pass membrane protein</topology>
    </subcellularLocation>
</comment>
<keyword evidence="2 5" id="KW-0812">Transmembrane</keyword>
<dbReference type="AlphaFoldDB" id="A0A4S5BGT8"/>
<dbReference type="EMBL" id="SSWX01000023">
    <property type="protein sequence ID" value="THJ31480.1"/>
    <property type="molecule type" value="Genomic_DNA"/>
</dbReference>
<dbReference type="GO" id="GO:0016020">
    <property type="term" value="C:membrane"/>
    <property type="evidence" value="ECO:0007669"/>
    <property type="project" value="UniProtKB-SubCell"/>
</dbReference>
<evidence type="ECO:0000313" key="7">
    <source>
        <dbReference type="Proteomes" id="UP000306236"/>
    </source>
</evidence>
<sequence>MTLNGFDLAFLMLAALSVAVGIWRGFIFESLSVLGWVLGVAAAMAFGPAVGSWIPVDSLAEGVKRVLGMLAVLIVVVFVSSMLASLGRQSAKKLGLRAADRMIGALFGLLRIALVGVVIAVVVSALQWRNELWWETSAVAPWLDGARLELATMLPNWKILQDTEPLNIPLAPVLESLTPAKP</sequence>
<feature type="transmembrane region" description="Helical" evidence="5">
    <location>
        <begin position="33"/>
        <end position="54"/>
    </location>
</feature>
<keyword evidence="3 5" id="KW-1133">Transmembrane helix</keyword>
<evidence type="ECO:0000256" key="2">
    <source>
        <dbReference type="ARBA" id="ARBA00022692"/>
    </source>
</evidence>
<dbReference type="RefSeq" id="WP_136407505.1">
    <property type="nucleotide sequence ID" value="NZ_SSWX01000023.1"/>
</dbReference>
<feature type="transmembrane region" description="Helical" evidence="5">
    <location>
        <begin position="6"/>
        <end position="26"/>
    </location>
</feature>
<evidence type="ECO:0000256" key="3">
    <source>
        <dbReference type="ARBA" id="ARBA00022989"/>
    </source>
</evidence>
<name>A0A4S5BGT8_9BURK</name>
<comment type="caution">
    <text evidence="6">The sequence shown here is derived from an EMBL/GenBank/DDBJ whole genome shotgun (WGS) entry which is preliminary data.</text>
</comment>
<evidence type="ECO:0000256" key="4">
    <source>
        <dbReference type="ARBA" id="ARBA00023136"/>
    </source>
</evidence>
<organism evidence="6 7">
    <name type="scientific">Lampropedia aestuarii</name>
    <dbReference type="NCBI Taxonomy" id="2562762"/>
    <lineage>
        <taxon>Bacteria</taxon>
        <taxon>Pseudomonadati</taxon>
        <taxon>Pseudomonadota</taxon>
        <taxon>Betaproteobacteria</taxon>
        <taxon>Burkholderiales</taxon>
        <taxon>Comamonadaceae</taxon>
        <taxon>Lampropedia</taxon>
    </lineage>
</organism>
<feature type="transmembrane region" description="Helical" evidence="5">
    <location>
        <begin position="106"/>
        <end position="128"/>
    </location>
</feature>
<dbReference type="OrthoDB" id="9810601at2"/>
<reference evidence="6 7" key="1">
    <citation type="submission" date="2019-04" db="EMBL/GenBank/DDBJ databases">
        <title>Lampropedia sp YIM MLB12 draf genome.</title>
        <authorList>
            <person name="Wang Y.-X."/>
        </authorList>
    </citation>
    <scope>NUCLEOTIDE SEQUENCE [LARGE SCALE GENOMIC DNA]</scope>
    <source>
        <strain evidence="6 7">YIM MLB12</strain>
    </source>
</reference>
<dbReference type="PANTHER" id="PTHR37306">
    <property type="entry name" value="COLICIN V PRODUCTION PROTEIN"/>
    <property type="match status" value="1"/>
</dbReference>
<gene>
    <name evidence="6" type="ORF">E8K88_15090</name>
</gene>